<dbReference type="EMBL" id="VAFM01000002">
    <property type="protein sequence ID" value="TKW60858.1"/>
    <property type="molecule type" value="Genomic_DNA"/>
</dbReference>
<evidence type="ECO:0000313" key="2">
    <source>
        <dbReference type="EMBL" id="TKW60858.1"/>
    </source>
</evidence>
<organism evidence="2 3">
    <name type="scientific">Blastochloris viridis</name>
    <name type="common">Rhodopseudomonas viridis</name>
    <dbReference type="NCBI Taxonomy" id="1079"/>
    <lineage>
        <taxon>Bacteria</taxon>
        <taxon>Pseudomonadati</taxon>
        <taxon>Pseudomonadota</taxon>
        <taxon>Alphaproteobacteria</taxon>
        <taxon>Hyphomicrobiales</taxon>
        <taxon>Blastochloridaceae</taxon>
        <taxon>Blastochloris</taxon>
    </lineage>
</organism>
<dbReference type="Proteomes" id="UP000320948">
    <property type="component" value="Unassembled WGS sequence"/>
</dbReference>
<comment type="caution">
    <text evidence="2">The sequence shown here is derived from an EMBL/GenBank/DDBJ whole genome shotgun (WGS) entry which is preliminary data.</text>
</comment>
<keyword evidence="1" id="KW-1133">Transmembrane helix</keyword>
<reference evidence="2 3" key="1">
    <citation type="journal article" date="2017" name="Nat. Commun.">
        <title>In situ click chemistry generation of cyclooxygenase-2 inhibitors.</title>
        <authorList>
            <person name="Bhardwaj A."/>
            <person name="Kaur J."/>
            <person name="Wuest M."/>
            <person name="Wuest F."/>
        </authorList>
    </citation>
    <scope>NUCLEOTIDE SEQUENCE [LARGE SCALE GENOMIC DNA]</scope>
    <source>
        <strain evidence="2">S2_018_000_R2_106</strain>
    </source>
</reference>
<keyword evidence="1" id="KW-0472">Membrane</keyword>
<sequence length="108" mass="11502">MMKPQAPRLPEATFQALSNAKLEAMIDIALSHPQETSTPRSGKVIAFPQHRTFFQNMAYSGGLATMAASIVLAFVLMPDSTTTAVTASLDTSSSADVSDMLLYDTFGA</sequence>
<protein>
    <submittedName>
        <fullName evidence="2">Uncharacterized protein</fullName>
    </submittedName>
</protein>
<dbReference type="AlphaFoldDB" id="A0A6N4R0D6"/>
<evidence type="ECO:0000256" key="1">
    <source>
        <dbReference type="SAM" id="Phobius"/>
    </source>
</evidence>
<name>A0A6N4R0D6_BLAVI</name>
<gene>
    <name evidence="2" type="ORF">DI628_08200</name>
</gene>
<proteinExistence type="predicted"/>
<feature type="transmembrane region" description="Helical" evidence="1">
    <location>
        <begin position="57"/>
        <end position="77"/>
    </location>
</feature>
<accession>A0A6N4R0D6</accession>
<keyword evidence="1" id="KW-0812">Transmembrane</keyword>
<evidence type="ECO:0000313" key="3">
    <source>
        <dbReference type="Proteomes" id="UP000320948"/>
    </source>
</evidence>